<proteinExistence type="inferred from homology"/>
<dbReference type="AlphaFoldDB" id="A0A5C8UVR5"/>
<evidence type="ECO:0000313" key="5">
    <source>
        <dbReference type="Proteomes" id="UP000321379"/>
    </source>
</evidence>
<dbReference type="InterPro" id="IPR029058">
    <property type="entry name" value="AB_hydrolase_fold"/>
</dbReference>
<sequence>MSTPKPTDLLGEMYAEWINEMTRYPDMSIGLLRIVFEDWQRATAEPEDVTYANTEIGGVPGILVTPTGSDPAQMLIVMHGGGFALGSAATHRKLAGHIAKACGAVAFVVDFRRAPEFKYPAQIEDGLAVYSALLDRGVLPENVTLVGDSAGGNLAISMAMRARRLGLPTPGRVITLSPWLNMENNGATLESNNDTDFLIAPEGLQGNIDRYIEGVTEPTNPDVNPLYADFAGFPRLYICAADTESLFDDAVRLRQLASDAGVDVTFSIGEGMQHVYPFQAGNLARADEEIRLIGEWYHAVR</sequence>
<accession>A0A5C8UVR5</accession>
<organism evidence="4 5">
    <name type="scientific">Lacisediminihabitans profunda</name>
    <dbReference type="NCBI Taxonomy" id="2594790"/>
    <lineage>
        <taxon>Bacteria</taxon>
        <taxon>Bacillati</taxon>
        <taxon>Actinomycetota</taxon>
        <taxon>Actinomycetes</taxon>
        <taxon>Micrococcales</taxon>
        <taxon>Microbacteriaceae</taxon>
        <taxon>Lacisediminihabitans</taxon>
    </lineage>
</organism>
<evidence type="ECO:0000313" key="4">
    <source>
        <dbReference type="EMBL" id="TXN32645.1"/>
    </source>
</evidence>
<name>A0A5C8UVR5_9MICO</name>
<dbReference type="InterPro" id="IPR013094">
    <property type="entry name" value="AB_hydrolase_3"/>
</dbReference>
<dbReference type="PANTHER" id="PTHR48081">
    <property type="entry name" value="AB HYDROLASE SUPERFAMILY PROTEIN C4A8.06C"/>
    <property type="match status" value="1"/>
</dbReference>
<dbReference type="SUPFAM" id="SSF53474">
    <property type="entry name" value="alpha/beta-Hydrolases"/>
    <property type="match status" value="1"/>
</dbReference>
<dbReference type="Pfam" id="PF07859">
    <property type="entry name" value="Abhydrolase_3"/>
    <property type="match status" value="1"/>
</dbReference>
<evidence type="ECO:0000256" key="2">
    <source>
        <dbReference type="ARBA" id="ARBA00022801"/>
    </source>
</evidence>
<dbReference type="EMBL" id="VRMG01000002">
    <property type="protein sequence ID" value="TXN32645.1"/>
    <property type="molecule type" value="Genomic_DNA"/>
</dbReference>
<evidence type="ECO:0000256" key="1">
    <source>
        <dbReference type="ARBA" id="ARBA00010515"/>
    </source>
</evidence>
<dbReference type="PROSITE" id="PS01173">
    <property type="entry name" value="LIPASE_GDXG_HIS"/>
    <property type="match status" value="1"/>
</dbReference>
<dbReference type="Proteomes" id="UP000321379">
    <property type="component" value="Unassembled WGS sequence"/>
</dbReference>
<reference evidence="4 5" key="1">
    <citation type="submission" date="2019-08" db="EMBL/GenBank/DDBJ databases">
        <title>Bacterial whole genome sequence for Glaciihabitans sp. CHu50b-6-2.</title>
        <authorList>
            <person name="Jin L."/>
        </authorList>
    </citation>
    <scope>NUCLEOTIDE SEQUENCE [LARGE SCALE GENOMIC DNA]</scope>
    <source>
        <strain evidence="4 5">CHu50b-6-2</strain>
    </source>
</reference>
<feature type="domain" description="Alpha/beta hydrolase fold-3" evidence="3">
    <location>
        <begin position="76"/>
        <end position="276"/>
    </location>
</feature>
<gene>
    <name evidence="4" type="ORF">FVP33_00795</name>
</gene>
<comment type="caution">
    <text evidence="4">The sequence shown here is derived from an EMBL/GenBank/DDBJ whole genome shotgun (WGS) entry which is preliminary data.</text>
</comment>
<keyword evidence="2 4" id="KW-0378">Hydrolase</keyword>
<dbReference type="InterPro" id="IPR002168">
    <property type="entry name" value="Lipase_GDXG_HIS_AS"/>
</dbReference>
<keyword evidence="5" id="KW-1185">Reference proteome</keyword>
<protein>
    <submittedName>
        <fullName evidence="4">Alpha/beta hydrolase</fullName>
    </submittedName>
</protein>
<dbReference type="GO" id="GO:0016787">
    <property type="term" value="F:hydrolase activity"/>
    <property type="evidence" value="ECO:0007669"/>
    <property type="project" value="UniProtKB-KW"/>
</dbReference>
<dbReference type="PANTHER" id="PTHR48081:SF8">
    <property type="entry name" value="ALPHA_BETA HYDROLASE FOLD-3 DOMAIN-CONTAINING PROTEIN-RELATED"/>
    <property type="match status" value="1"/>
</dbReference>
<evidence type="ECO:0000259" key="3">
    <source>
        <dbReference type="Pfam" id="PF07859"/>
    </source>
</evidence>
<dbReference type="InterPro" id="IPR050300">
    <property type="entry name" value="GDXG_lipolytic_enzyme"/>
</dbReference>
<dbReference type="Gene3D" id="3.40.50.1820">
    <property type="entry name" value="alpha/beta hydrolase"/>
    <property type="match status" value="1"/>
</dbReference>
<comment type="similarity">
    <text evidence="1">Belongs to the 'GDXG' lipolytic enzyme family.</text>
</comment>
<dbReference type="RefSeq" id="WP_147781742.1">
    <property type="nucleotide sequence ID" value="NZ_VRMG01000002.1"/>
</dbReference>